<keyword evidence="16" id="KW-1185">Reference proteome</keyword>
<comment type="similarity">
    <text evidence="10 11">Belongs to the TonB-dependent receptor family.</text>
</comment>
<dbReference type="PANTHER" id="PTHR30069">
    <property type="entry name" value="TONB-DEPENDENT OUTER MEMBRANE RECEPTOR"/>
    <property type="match status" value="1"/>
</dbReference>
<evidence type="ECO:0000256" key="5">
    <source>
        <dbReference type="ARBA" id="ARBA00022729"/>
    </source>
</evidence>
<evidence type="ECO:0000256" key="9">
    <source>
        <dbReference type="ARBA" id="ARBA00023237"/>
    </source>
</evidence>
<feature type="chain" id="PRO_5038443250" evidence="12">
    <location>
        <begin position="34"/>
        <end position="884"/>
    </location>
</feature>
<evidence type="ECO:0000256" key="10">
    <source>
        <dbReference type="PROSITE-ProRule" id="PRU01360"/>
    </source>
</evidence>
<comment type="subcellular location">
    <subcellularLocation>
        <location evidence="1 10">Cell outer membrane</location>
        <topology evidence="1 10">Multi-pass membrane protein</topology>
    </subcellularLocation>
</comment>
<dbReference type="InterPro" id="IPR037066">
    <property type="entry name" value="Plug_dom_sf"/>
</dbReference>
<evidence type="ECO:0000256" key="8">
    <source>
        <dbReference type="ARBA" id="ARBA00023170"/>
    </source>
</evidence>
<reference evidence="15 16" key="1">
    <citation type="submission" date="2019-03" db="EMBL/GenBank/DDBJ databases">
        <title>Genomic Encyclopedia of Type Strains, Phase IV (KMG-IV): sequencing the most valuable type-strain genomes for metagenomic binning, comparative biology and taxonomic classification.</title>
        <authorList>
            <person name="Goeker M."/>
        </authorList>
    </citation>
    <scope>NUCLEOTIDE SEQUENCE [LARGE SCALE GENOMIC DNA]</scope>
    <source>
        <strain evidence="15 16">DSM 15969</strain>
    </source>
</reference>
<dbReference type="InterPro" id="IPR012910">
    <property type="entry name" value="Plug_dom"/>
</dbReference>
<dbReference type="GO" id="GO:0009279">
    <property type="term" value="C:cell outer membrane"/>
    <property type="evidence" value="ECO:0007669"/>
    <property type="project" value="UniProtKB-SubCell"/>
</dbReference>
<proteinExistence type="inferred from homology"/>
<dbReference type="Proteomes" id="UP000295063">
    <property type="component" value="Unassembled WGS sequence"/>
</dbReference>
<keyword evidence="7 10" id="KW-0472">Membrane</keyword>
<feature type="domain" description="TonB-dependent receptor plug" evidence="14">
    <location>
        <begin position="77"/>
        <end position="179"/>
    </location>
</feature>
<feature type="signal peptide" evidence="12">
    <location>
        <begin position="1"/>
        <end position="33"/>
    </location>
</feature>
<evidence type="ECO:0000256" key="2">
    <source>
        <dbReference type="ARBA" id="ARBA00022448"/>
    </source>
</evidence>
<evidence type="ECO:0000259" key="14">
    <source>
        <dbReference type="Pfam" id="PF07715"/>
    </source>
</evidence>
<evidence type="ECO:0000259" key="13">
    <source>
        <dbReference type="Pfam" id="PF00593"/>
    </source>
</evidence>
<comment type="caution">
    <text evidence="15">The sequence shown here is derived from an EMBL/GenBank/DDBJ whole genome shotgun (WGS) entry which is preliminary data.</text>
</comment>
<evidence type="ECO:0000313" key="16">
    <source>
        <dbReference type="Proteomes" id="UP000295063"/>
    </source>
</evidence>
<dbReference type="Gene3D" id="2.40.170.20">
    <property type="entry name" value="TonB-dependent receptor, beta-barrel domain"/>
    <property type="match status" value="1"/>
</dbReference>
<keyword evidence="6 11" id="KW-0798">TonB box</keyword>
<dbReference type="RefSeq" id="WP_243650404.1">
    <property type="nucleotide sequence ID" value="NZ_SLUI01000002.1"/>
</dbReference>
<gene>
    <name evidence="15" type="ORF">EV210_1026</name>
</gene>
<keyword evidence="5 12" id="KW-0732">Signal</keyword>
<keyword evidence="2 10" id="KW-0813">Transport</keyword>
<evidence type="ECO:0000313" key="15">
    <source>
        <dbReference type="EMBL" id="TCL39104.1"/>
    </source>
</evidence>
<evidence type="ECO:0000256" key="6">
    <source>
        <dbReference type="ARBA" id="ARBA00023077"/>
    </source>
</evidence>
<protein>
    <submittedName>
        <fullName evidence="15">TonB-dependent receptor-like protein</fullName>
    </submittedName>
</protein>
<evidence type="ECO:0000256" key="1">
    <source>
        <dbReference type="ARBA" id="ARBA00004571"/>
    </source>
</evidence>
<organism evidence="15 16">
    <name type="scientific">Anaerospora hongkongensis</name>
    <dbReference type="NCBI Taxonomy" id="244830"/>
    <lineage>
        <taxon>Bacteria</taxon>
        <taxon>Bacillati</taxon>
        <taxon>Bacillota</taxon>
        <taxon>Negativicutes</taxon>
        <taxon>Selenomonadales</taxon>
        <taxon>Sporomusaceae</taxon>
        <taxon>Anaerospora</taxon>
    </lineage>
</organism>
<dbReference type="Gene3D" id="2.170.130.10">
    <property type="entry name" value="TonB-dependent receptor, plug domain"/>
    <property type="match status" value="1"/>
</dbReference>
<dbReference type="InterPro" id="IPR039426">
    <property type="entry name" value="TonB-dep_rcpt-like"/>
</dbReference>
<dbReference type="Pfam" id="PF07715">
    <property type="entry name" value="Plug"/>
    <property type="match status" value="1"/>
</dbReference>
<keyword evidence="9 10" id="KW-0998">Cell outer membrane</keyword>
<dbReference type="PROSITE" id="PS52016">
    <property type="entry name" value="TONB_DEPENDENT_REC_3"/>
    <property type="match status" value="1"/>
</dbReference>
<accession>A0A4V2Q8X6</accession>
<evidence type="ECO:0000256" key="12">
    <source>
        <dbReference type="SAM" id="SignalP"/>
    </source>
</evidence>
<evidence type="ECO:0000256" key="4">
    <source>
        <dbReference type="ARBA" id="ARBA00022692"/>
    </source>
</evidence>
<evidence type="ECO:0000256" key="3">
    <source>
        <dbReference type="ARBA" id="ARBA00022452"/>
    </source>
</evidence>
<dbReference type="EMBL" id="SLUI01000002">
    <property type="protein sequence ID" value="TCL39104.1"/>
    <property type="molecule type" value="Genomic_DNA"/>
</dbReference>
<keyword evidence="3 10" id="KW-1134">Transmembrane beta strand</keyword>
<dbReference type="InterPro" id="IPR036942">
    <property type="entry name" value="Beta-barrel_TonB_sf"/>
</dbReference>
<dbReference type="PANTHER" id="PTHR30069:SF29">
    <property type="entry name" value="HEMOGLOBIN AND HEMOGLOBIN-HAPTOGLOBIN-BINDING PROTEIN 1-RELATED"/>
    <property type="match status" value="1"/>
</dbReference>
<feature type="domain" description="TonB-dependent receptor-like beta-barrel" evidence="13">
    <location>
        <begin position="392"/>
        <end position="832"/>
    </location>
</feature>
<dbReference type="InterPro" id="IPR000531">
    <property type="entry name" value="Beta-barrel_TonB"/>
</dbReference>
<dbReference type="GO" id="GO:0015344">
    <property type="term" value="F:siderophore uptake transmembrane transporter activity"/>
    <property type="evidence" value="ECO:0007669"/>
    <property type="project" value="TreeGrafter"/>
</dbReference>
<keyword evidence="4 10" id="KW-0812">Transmembrane</keyword>
<dbReference type="Pfam" id="PF00593">
    <property type="entry name" value="TonB_dep_Rec_b-barrel"/>
    <property type="match status" value="1"/>
</dbReference>
<name>A0A4V2Q8X6_9FIRM</name>
<evidence type="ECO:0000256" key="11">
    <source>
        <dbReference type="RuleBase" id="RU003357"/>
    </source>
</evidence>
<evidence type="ECO:0000256" key="7">
    <source>
        <dbReference type="ARBA" id="ARBA00023136"/>
    </source>
</evidence>
<sequence>MKQHRLKRKALAISIACALALTWTPDYSSSVYAAEAGGEHSQETKETVNADGKAEQEYSLESITVEAKRPDWESKLSPGTVTIIRPDDYKGEQKTLPDLLKDVPGVHVREVNGKGQYTTVSVRGSTAAQVGVFVDGVLFNLGGDAAADISTIPVKNVERIEVYRGYIPARFGGTYIGGVINIVTKRPTQSNVSASVGQSSWGGYTGSLQVDSPLGTGSLMVGINRDQSEGDFRYKNFSSDFFYAKEMPPLQEELAMWIDFTNSNIASHTGANPNFVTAEDIDAAFDNPANYNHYLNAALDNYYKFRFSSKEEMMLAYGWTEQRYYDEVKTVLDNERIMFRDATAETREKIGKIPKDATRWRKNNDYKNTDAIIKWQDDHWLAKATWKKIDRHLSEGLWAGLGYSGDNTHVDLDDSSSLGPRRQELTAKELLVGRRDTVGKMEWGWSVNYLDQNKDYRNDRYDPVIHENDHYFNHPLRIWSSYDSRRVGGAIDGSYEAGNGHLLEFMANLSKEKMDIDGSGITNFIAGEDDWLRRFRNYYEQTLFNIQLQDTITLNKAEDLWFTPSVRYNSSTVLGRSTRLIKEHNNHIWFNQEDEQQDSKVTWQAALKKKVSDKLTLRSTYGTYYRLLNLYEIAGDGAGIMPRPIYDKDFLAGLISAFPLPEEGTQWDVSAIWDDRMLGADGNIQLTYFGRKSENMLQLYRFGLDYWSYSNAARGRVNGAELQTKLSWDKWDMNLATTYTHVNAQRKYNNPGGTGETYYDMPVTYLPEWEGSMRLTYRPDQKTSVFTELKYMDKMFVSDGFEWQQKALTTVGLGVKHKFTNDLQMTVGVNDLFNKGPELRLVSTGLDYNGDPLPPGSPTSITYPLNTDNPTQGRTYYVTMQYKY</sequence>
<keyword evidence="8 15" id="KW-0675">Receptor</keyword>
<dbReference type="GO" id="GO:0044718">
    <property type="term" value="P:siderophore transmembrane transport"/>
    <property type="evidence" value="ECO:0007669"/>
    <property type="project" value="TreeGrafter"/>
</dbReference>
<dbReference type="AlphaFoldDB" id="A0A4V2Q8X6"/>
<dbReference type="SUPFAM" id="SSF56935">
    <property type="entry name" value="Porins"/>
    <property type="match status" value="1"/>
</dbReference>